<evidence type="ECO:0000313" key="2">
    <source>
        <dbReference type="Proteomes" id="UP000198535"/>
    </source>
</evidence>
<reference evidence="2" key="1">
    <citation type="submission" date="2016-10" db="EMBL/GenBank/DDBJ databases">
        <authorList>
            <person name="Varghese N."/>
            <person name="Submissions S."/>
        </authorList>
    </citation>
    <scope>NUCLEOTIDE SEQUENCE [LARGE SCALE GENOMIC DNA]</scope>
    <source>
        <strain evidence="2">Mob M</strain>
    </source>
</reference>
<dbReference type="AlphaFoldDB" id="A0A1I4SZY7"/>
<dbReference type="RefSeq" id="WP_091936674.1">
    <property type="nucleotide sequence ID" value="NZ_FOUJ01000004.1"/>
</dbReference>
<keyword evidence="2" id="KW-1185">Reference proteome</keyword>
<accession>A0A1I4SZY7</accession>
<proteinExistence type="predicted"/>
<organism evidence="1 2">
    <name type="scientific">Methanolobus profundi</name>
    <dbReference type="NCBI Taxonomy" id="487685"/>
    <lineage>
        <taxon>Archaea</taxon>
        <taxon>Methanobacteriati</taxon>
        <taxon>Methanobacteriota</taxon>
        <taxon>Stenosarchaea group</taxon>
        <taxon>Methanomicrobia</taxon>
        <taxon>Methanosarcinales</taxon>
        <taxon>Methanosarcinaceae</taxon>
        <taxon>Methanolobus</taxon>
    </lineage>
</organism>
<dbReference type="OrthoDB" id="146863at2157"/>
<protein>
    <submittedName>
        <fullName evidence="1">Uncharacterized protein</fullName>
    </submittedName>
</protein>
<name>A0A1I4SZY7_9EURY</name>
<dbReference type="EMBL" id="FOUJ01000004">
    <property type="protein sequence ID" value="SFM69893.1"/>
    <property type="molecule type" value="Genomic_DNA"/>
</dbReference>
<evidence type="ECO:0000313" key="1">
    <source>
        <dbReference type="EMBL" id="SFM69893.1"/>
    </source>
</evidence>
<gene>
    <name evidence="1" type="ORF">SAMN04488696_2100</name>
</gene>
<sequence>MGQKENRDNLISPDSSLSSFEMGRDDVNVVCTYGKISVWFGRQVPDVVVGQILLGISNIDNSAVHELELICDFDDIMEYESNGYVLVSYARSSSGYRTTFNIPFSSKKALFRLAGSITEDLKDKDTVLDCYWTGDDSDIMRLYEELSNIDGWGLKSINYKDDAKEKQNDSVIFDR</sequence>
<dbReference type="Proteomes" id="UP000198535">
    <property type="component" value="Unassembled WGS sequence"/>
</dbReference>
<dbReference type="STRING" id="487685.SAMN04488696_2100"/>